<dbReference type="AlphaFoldDB" id="A0AA88E4A6"/>
<protein>
    <submittedName>
        <fullName evidence="2">Uncharacterized protein</fullName>
    </submittedName>
</protein>
<sequence>MMASKLPRFVPTCLQVRFGPWFEFDWTGCPNHSMAARRGGTLQGTSTAAPSSRAGPSTSVTKPPSDCPEARVNRPREDRSFAVVRSSRSRREDVRPRDHPASASGAEPIMRKMSAQKALVSKFDHKLTLEMAESSRHSDLVDATADLLEKLAEAMCVAFSGNAAVWGYANRMEEHVDSTNSEAKIARNTEKKAEDKAKVAEENANDAEKRASQAEEARKKAEDDLAAT</sequence>
<name>A0AA88E4A6_FICCA</name>
<evidence type="ECO:0000313" key="2">
    <source>
        <dbReference type="EMBL" id="GMN63824.1"/>
    </source>
</evidence>
<comment type="caution">
    <text evidence="2">The sequence shown here is derived from an EMBL/GenBank/DDBJ whole genome shotgun (WGS) entry which is preliminary data.</text>
</comment>
<dbReference type="EMBL" id="BTGU01000160">
    <property type="protein sequence ID" value="GMN63824.1"/>
    <property type="molecule type" value="Genomic_DNA"/>
</dbReference>
<accession>A0AA88E4A6</accession>
<proteinExistence type="predicted"/>
<reference evidence="2" key="1">
    <citation type="submission" date="2023-07" db="EMBL/GenBank/DDBJ databases">
        <title>draft genome sequence of fig (Ficus carica).</title>
        <authorList>
            <person name="Takahashi T."/>
            <person name="Nishimura K."/>
        </authorList>
    </citation>
    <scope>NUCLEOTIDE SEQUENCE</scope>
</reference>
<gene>
    <name evidence="2" type="ORF">TIFTF001_032891</name>
</gene>
<organism evidence="2 3">
    <name type="scientific">Ficus carica</name>
    <name type="common">Common fig</name>
    <dbReference type="NCBI Taxonomy" id="3494"/>
    <lineage>
        <taxon>Eukaryota</taxon>
        <taxon>Viridiplantae</taxon>
        <taxon>Streptophyta</taxon>
        <taxon>Embryophyta</taxon>
        <taxon>Tracheophyta</taxon>
        <taxon>Spermatophyta</taxon>
        <taxon>Magnoliopsida</taxon>
        <taxon>eudicotyledons</taxon>
        <taxon>Gunneridae</taxon>
        <taxon>Pentapetalae</taxon>
        <taxon>rosids</taxon>
        <taxon>fabids</taxon>
        <taxon>Rosales</taxon>
        <taxon>Moraceae</taxon>
        <taxon>Ficeae</taxon>
        <taxon>Ficus</taxon>
    </lineage>
</organism>
<feature type="compositionally biased region" description="Basic and acidic residues" evidence="1">
    <location>
        <begin position="89"/>
        <end position="100"/>
    </location>
</feature>
<feature type="compositionally biased region" description="Basic and acidic residues" evidence="1">
    <location>
        <begin position="68"/>
        <end position="80"/>
    </location>
</feature>
<evidence type="ECO:0000313" key="3">
    <source>
        <dbReference type="Proteomes" id="UP001187192"/>
    </source>
</evidence>
<feature type="region of interest" description="Disordered" evidence="1">
    <location>
        <begin position="177"/>
        <end position="228"/>
    </location>
</feature>
<dbReference type="Proteomes" id="UP001187192">
    <property type="component" value="Unassembled WGS sequence"/>
</dbReference>
<evidence type="ECO:0000256" key="1">
    <source>
        <dbReference type="SAM" id="MobiDB-lite"/>
    </source>
</evidence>
<feature type="compositionally biased region" description="Basic and acidic residues" evidence="1">
    <location>
        <begin position="184"/>
        <end position="228"/>
    </location>
</feature>
<feature type="region of interest" description="Disordered" evidence="1">
    <location>
        <begin position="37"/>
        <end position="109"/>
    </location>
</feature>
<keyword evidence="3" id="KW-1185">Reference proteome</keyword>
<feature type="compositionally biased region" description="Polar residues" evidence="1">
    <location>
        <begin position="43"/>
        <end position="62"/>
    </location>
</feature>